<dbReference type="PROSITE" id="PS01230">
    <property type="entry name" value="TRMA_1"/>
    <property type="match status" value="1"/>
</dbReference>
<dbReference type="InterPro" id="IPR012340">
    <property type="entry name" value="NA-bd_OB-fold"/>
</dbReference>
<dbReference type="InterPro" id="IPR025795">
    <property type="entry name" value="tRNA_(uracil-5-)_MeTrfase"/>
</dbReference>
<dbReference type="PROSITE" id="PS01231">
    <property type="entry name" value="TRMA_2"/>
    <property type="match status" value="1"/>
</dbReference>
<gene>
    <name evidence="8" type="ORF">E3P99_01041</name>
</gene>
<accession>A0A4T0FS64</accession>
<feature type="compositionally biased region" description="Basic and acidic residues" evidence="6">
    <location>
        <begin position="38"/>
        <end position="60"/>
    </location>
</feature>
<feature type="binding site" evidence="4">
    <location>
        <position position="401"/>
    </location>
    <ligand>
        <name>S-adenosyl-L-methionine</name>
        <dbReference type="ChEBI" id="CHEBI:59789"/>
    </ligand>
</feature>
<keyword evidence="3 4" id="KW-0949">S-adenosyl-L-methionine</keyword>
<reference evidence="8 9" key="1">
    <citation type="submission" date="2019-03" db="EMBL/GenBank/DDBJ databases">
        <title>Sequencing 23 genomes of Wallemia ichthyophaga.</title>
        <authorList>
            <person name="Gostincar C."/>
        </authorList>
    </citation>
    <scope>NUCLEOTIDE SEQUENCE [LARGE SCALE GENOMIC DNA]</scope>
    <source>
        <strain evidence="8 9">EXF-5753</strain>
    </source>
</reference>
<feature type="compositionally biased region" description="Low complexity" evidence="6">
    <location>
        <begin position="19"/>
        <end position="37"/>
    </location>
</feature>
<name>A0A4T0FS64_9BASI</name>
<keyword evidence="9" id="KW-1185">Reference proteome</keyword>
<dbReference type="SUPFAM" id="SSF53335">
    <property type="entry name" value="S-adenosyl-L-methionine-dependent methyltransferases"/>
    <property type="match status" value="1"/>
</dbReference>
<protein>
    <recommendedName>
        <fullName evidence="7">TRAM domain-containing protein</fullName>
    </recommendedName>
</protein>
<organism evidence="8 9">
    <name type="scientific">Wallemia hederae</name>
    <dbReference type="NCBI Taxonomy" id="1540922"/>
    <lineage>
        <taxon>Eukaryota</taxon>
        <taxon>Fungi</taxon>
        <taxon>Dikarya</taxon>
        <taxon>Basidiomycota</taxon>
        <taxon>Wallemiomycotina</taxon>
        <taxon>Wallemiomycetes</taxon>
        <taxon>Wallemiales</taxon>
        <taxon>Wallemiaceae</taxon>
        <taxon>Wallemia</taxon>
    </lineage>
</organism>
<dbReference type="PANTHER" id="PTHR11061">
    <property type="entry name" value="RNA M5U METHYLTRANSFERASE"/>
    <property type="match status" value="1"/>
</dbReference>
<dbReference type="GO" id="GO:0008033">
    <property type="term" value="P:tRNA processing"/>
    <property type="evidence" value="ECO:0007669"/>
    <property type="project" value="InterPro"/>
</dbReference>
<feature type="binding site" evidence="4">
    <location>
        <position position="370"/>
    </location>
    <ligand>
        <name>S-adenosyl-L-methionine</name>
        <dbReference type="ChEBI" id="CHEBI:59789"/>
    </ligand>
</feature>
<keyword evidence="1 4" id="KW-0489">Methyltransferase</keyword>
<comment type="similarity">
    <text evidence="4">Belongs to the class I-like SAM-binding methyltransferase superfamily. RNA M5U methyltransferase family.</text>
</comment>
<dbReference type="Proteomes" id="UP000310189">
    <property type="component" value="Unassembled WGS sequence"/>
</dbReference>
<dbReference type="GO" id="GO:0009451">
    <property type="term" value="P:RNA modification"/>
    <property type="evidence" value="ECO:0007669"/>
    <property type="project" value="UniProtKB-ARBA"/>
</dbReference>
<feature type="binding site" evidence="4">
    <location>
        <position position="472"/>
    </location>
    <ligand>
        <name>S-adenosyl-L-methionine</name>
        <dbReference type="ChEBI" id="CHEBI:59789"/>
    </ligand>
</feature>
<feature type="active site" description="Nucleophile" evidence="4">
    <location>
        <position position="499"/>
    </location>
</feature>
<proteinExistence type="inferred from homology"/>
<dbReference type="PANTHER" id="PTHR11061:SF30">
    <property type="entry name" value="TRNA (URACIL(54)-C(5))-METHYLTRANSFERASE"/>
    <property type="match status" value="1"/>
</dbReference>
<evidence type="ECO:0000259" key="7">
    <source>
        <dbReference type="PROSITE" id="PS50926"/>
    </source>
</evidence>
<feature type="region of interest" description="Disordered" evidence="6">
    <location>
        <begin position="1"/>
        <end position="71"/>
    </location>
</feature>
<keyword evidence="2 4" id="KW-0808">Transferase</keyword>
<dbReference type="InterPro" id="IPR029063">
    <property type="entry name" value="SAM-dependent_MTases_sf"/>
</dbReference>
<evidence type="ECO:0000313" key="9">
    <source>
        <dbReference type="Proteomes" id="UP000310189"/>
    </source>
</evidence>
<dbReference type="FunFam" id="2.40.50.140:FF:000201">
    <property type="entry name" value="TRM2p tRNA methyltransferase"/>
    <property type="match status" value="1"/>
</dbReference>
<dbReference type="Gene3D" id="2.40.50.1070">
    <property type="match status" value="1"/>
</dbReference>
<dbReference type="Pfam" id="PF05958">
    <property type="entry name" value="tRNA_U5-meth_tr"/>
    <property type="match status" value="1"/>
</dbReference>
<evidence type="ECO:0000256" key="6">
    <source>
        <dbReference type="SAM" id="MobiDB-lite"/>
    </source>
</evidence>
<dbReference type="OrthoDB" id="10250660at2759"/>
<dbReference type="InterPro" id="IPR002792">
    <property type="entry name" value="TRAM_dom"/>
</dbReference>
<dbReference type="GO" id="GO:0030697">
    <property type="term" value="F:tRNA (uracil(54)-C5)-methyltransferase activity, S-adenosyl methionine-dependent"/>
    <property type="evidence" value="ECO:0007669"/>
    <property type="project" value="InterPro"/>
</dbReference>
<feature type="binding site" evidence="4">
    <location>
        <position position="422"/>
    </location>
    <ligand>
        <name>S-adenosyl-L-methionine</name>
        <dbReference type="ChEBI" id="CHEBI:59789"/>
    </ligand>
</feature>
<dbReference type="InterPro" id="IPR030390">
    <property type="entry name" value="MeTrfase_TrmA_AS"/>
</dbReference>
<dbReference type="Gene3D" id="3.40.50.150">
    <property type="entry name" value="Vaccinia Virus protein VP39"/>
    <property type="match status" value="2"/>
</dbReference>
<dbReference type="PROSITE" id="PS51622">
    <property type="entry name" value="SAM_MT_RNA_M5U_2"/>
    <property type="match status" value="1"/>
</dbReference>
<dbReference type="PROSITE" id="PS50926">
    <property type="entry name" value="TRAM"/>
    <property type="match status" value="1"/>
</dbReference>
<evidence type="ECO:0000256" key="5">
    <source>
        <dbReference type="PROSITE-ProRule" id="PRU10015"/>
    </source>
</evidence>
<feature type="active site" evidence="5">
    <location>
        <position position="499"/>
    </location>
</feature>
<dbReference type="AlphaFoldDB" id="A0A4T0FS64"/>
<evidence type="ECO:0000256" key="1">
    <source>
        <dbReference type="ARBA" id="ARBA00022603"/>
    </source>
</evidence>
<dbReference type="Gene3D" id="2.40.50.140">
    <property type="entry name" value="Nucleic acid-binding proteins"/>
    <property type="match status" value="1"/>
</dbReference>
<dbReference type="PROSITE" id="PS51687">
    <property type="entry name" value="SAM_MT_RNA_M5U"/>
    <property type="match status" value="1"/>
</dbReference>
<evidence type="ECO:0000256" key="2">
    <source>
        <dbReference type="ARBA" id="ARBA00022679"/>
    </source>
</evidence>
<dbReference type="InterPro" id="IPR030391">
    <property type="entry name" value="MeTrfase_TrmA_CS"/>
</dbReference>
<dbReference type="SUPFAM" id="SSF50249">
    <property type="entry name" value="Nucleic acid-binding proteins"/>
    <property type="match status" value="1"/>
</dbReference>
<evidence type="ECO:0000313" key="8">
    <source>
        <dbReference type="EMBL" id="TIA91647.1"/>
    </source>
</evidence>
<evidence type="ECO:0000256" key="3">
    <source>
        <dbReference type="ARBA" id="ARBA00022691"/>
    </source>
</evidence>
<dbReference type="GO" id="GO:0032259">
    <property type="term" value="P:methylation"/>
    <property type="evidence" value="ECO:0007669"/>
    <property type="project" value="UniProtKB-KW"/>
</dbReference>
<sequence>MSTSPVYKKQKMEVALEKPASPVSPVAQAPAASTTQTAEHKPRPQQPKKDKAVKQQEKYAKLQRKAKKQSVESGGAEENIFLDVRAMLGDSVVDALIKEDKCFDAKFDFGTELDLEITTMASSGDGLAVVADKDWVVAVPFCLPGEKIRARVYRNSYCHSYADLVQVLDKRDSWRDDSKIGCKYFGSCSGCQYQMIPYERQLLLKQRVVEKAYERFSHLRPDAIPTILPTIASPKQYNYRTKITPHFQAAPKNAKDDFNPNIGFDMKGRRVTLDIEECPIATETLNVGMQPARAKVKETIKSYKKGATLLLRDSMTRPLDAADATKTDIPPVDMSTINPDDRECITDHKRITREIVGDKLFEFTAGSFFQNNSSILVPLTQYVLDALPEKQEQPMYLVDTYCGAGLFSICLHERFDKVAGIEISEQSIQYAKHNVKLNGLDDNKISFRVGKSEAIFDVVKDLPPANTSVIIDPPRKGCDDAFINQLKEFKPHRVVYVSCNVHTQARDVGKLCAEDGPYSIESLRGFDLFPQTSHVEGVAVLKLK</sequence>
<dbReference type="InterPro" id="IPR010280">
    <property type="entry name" value="U5_MeTrfase_fam"/>
</dbReference>
<feature type="domain" description="TRAM" evidence="7">
    <location>
        <begin position="106"/>
        <end position="166"/>
    </location>
</feature>
<evidence type="ECO:0000256" key="4">
    <source>
        <dbReference type="PROSITE-ProRule" id="PRU01024"/>
    </source>
</evidence>
<comment type="caution">
    <text evidence="8">The sequence shown here is derived from an EMBL/GenBank/DDBJ whole genome shotgun (WGS) entry which is preliminary data.</text>
</comment>
<dbReference type="EMBL" id="SPNW01000011">
    <property type="protein sequence ID" value="TIA91647.1"/>
    <property type="molecule type" value="Genomic_DNA"/>
</dbReference>